<protein>
    <recommendedName>
        <fullName evidence="1">DUF7392 domain-containing protein</fullName>
    </recommendedName>
</protein>
<evidence type="ECO:0000259" key="1">
    <source>
        <dbReference type="Pfam" id="PF24118"/>
    </source>
</evidence>
<dbReference type="InterPro" id="IPR055816">
    <property type="entry name" value="DUF7392"/>
</dbReference>
<name>A0A3S3NB94_9MAGN</name>
<feature type="domain" description="DUF7392" evidence="1">
    <location>
        <begin position="97"/>
        <end position="209"/>
    </location>
</feature>
<dbReference type="Pfam" id="PF24118">
    <property type="entry name" value="DUF7392"/>
    <property type="match status" value="1"/>
</dbReference>
<reference evidence="2 3" key="1">
    <citation type="journal article" date="2019" name="Nat. Plants">
        <title>Stout camphor tree genome fills gaps in understanding of flowering plant genome evolution.</title>
        <authorList>
            <person name="Chaw S.M."/>
            <person name="Liu Y.C."/>
            <person name="Wu Y.W."/>
            <person name="Wang H.Y."/>
            <person name="Lin C.I."/>
            <person name="Wu C.S."/>
            <person name="Ke H.M."/>
            <person name="Chang L.Y."/>
            <person name="Hsu C.Y."/>
            <person name="Yang H.T."/>
            <person name="Sudianto E."/>
            <person name="Hsu M.H."/>
            <person name="Wu K.P."/>
            <person name="Wang L.N."/>
            <person name="Leebens-Mack J.H."/>
            <person name="Tsai I.J."/>
        </authorList>
    </citation>
    <scope>NUCLEOTIDE SEQUENCE [LARGE SCALE GENOMIC DNA]</scope>
    <source>
        <strain evidence="3">cv. Chaw 1501</strain>
        <tissue evidence="2">Young leaves</tissue>
    </source>
</reference>
<evidence type="ECO:0000313" key="2">
    <source>
        <dbReference type="EMBL" id="RWR88773.1"/>
    </source>
</evidence>
<dbReference type="PANTHER" id="PTHR38226:SF3">
    <property type="entry name" value="(WILD MALAYSIAN BANANA) HYPOTHETICAL PROTEIN"/>
    <property type="match status" value="1"/>
</dbReference>
<evidence type="ECO:0000313" key="3">
    <source>
        <dbReference type="Proteomes" id="UP000283530"/>
    </source>
</evidence>
<keyword evidence="3" id="KW-1185">Reference proteome</keyword>
<dbReference type="Proteomes" id="UP000283530">
    <property type="component" value="Unassembled WGS sequence"/>
</dbReference>
<comment type="caution">
    <text evidence="2">The sequence shown here is derived from an EMBL/GenBank/DDBJ whole genome shotgun (WGS) entry which is preliminary data.</text>
</comment>
<dbReference type="PANTHER" id="PTHR38226">
    <property type="entry name" value="(WILD MALAYSIAN BANANA) HYPOTHETICAL PROTEIN"/>
    <property type="match status" value="1"/>
</dbReference>
<sequence length="242" mass="27414">MPCFVPFNNKNLDISFFVFKSVGVFVEDLIDALKYFSSFSEDHGCTNSAVFKSIHGNLIVWYGAWMKRSNEKQKLLSATLISTLSNISSMAILLDYGFFEAYAGESKDGYPAARFYTGDTISMNSMIPSSDDLSELSHATLSLLKSGFLEMEGVTAGACFRCYDRPKVASLHVWKSLHSCYSWLLQTSYRKTVSPYLDNVCMDVKYDVFRVLYVSNEDILNVRFFPNHMLANVEVNDEEERG</sequence>
<gene>
    <name evidence="2" type="ORF">CKAN_01781000</name>
</gene>
<dbReference type="OrthoDB" id="1848500at2759"/>
<accession>A0A3S3NB94</accession>
<organism evidence="2 3">
    <name type="scientific">Cinnamomum micranthum f. kanehirae</name>
    <dbReference type="NCBI Taxonomy" id="337451"/>
    <lineage>
        <taxon>Eukaryota</taxon>
        <taxon>Viridiplantae</taxon>
        <taxon>Streptophyta</taxon>
        <taxon>Embryophyta</taxon>
        <taxon>Tracheophyta</taxon>
        <taxon>Spermatophyta</taxon>
        <taxon>Magnoliopsida</taxon>
        <taxon>Magnoliidae</taxon>
        <taxon>Laurales</taxon>
        <taxon>Lauraceae</taxon>
        <taxon>Cinnamomum</taxon>
    </lineage>
</organism>
<dbReference type="AlphaFoldDB" id="A0A3S3NB94"/>
<dbReference type="EMBL" id="QPKB01000007">
    <property type="protein sequence ID" value="RWR88773.1"/>
    <property type="molecule type" value="Genomic_DNA"/>
</dbReference>
<proteinExistence type="predicted"/>